<sequence length="227" mass="24912">MQSVVSRLQCELVDLIKTERGPNDPANWRPYDHRLALLGGNYQVVADLELNVTNSGELSPSFTYSTTNIFGIDAGLKYSRSRTDQFSQEMIFSIPDLNRKWKKDHSFGQCPLSDTNLAGDLGVENKVTLGVTTPYAVQSDKKLFGGSIEFDVIRNINGVGPTWTLAHFEGPGKLLTIERENKDTLTLAFSKVDDPSNASEVGAATDAAKSFVNDLTIKRLANAIGRL</sequence>
<comment type="caution">
    <text evidence="1">The sequence shown here is derived from an EMBL/GenBank/DDBJ whole genome shotgun (WGS) entry which is preliminary data.</text>
</comment>
<keyword evidence="2" id="KW-1185">Reference proteome</keyword>
<reference evidence="1 2" key="1">
    <citation type="submission" date="2023-08" db="EMBL/GenBank/DDBJ databases">
        <title>Implementing the SeqCode for naming new Mesorhizobium species isolated from Vachellia karroo root nodules.</title>
        <authorList>
            <person name="Van Lill M."/>
        </authorList>
    </citation>
    <scope>NUCLEOTIDE SEQUENCE [LARGE SCALE GENOMIC DNA]</scope>
    <source>
        <strain evidence="1 2">VK25D</strain>
    </source>
</reference>
<evidence type="ECO:0000313" key="2">
    <source>
        <dbReference type="Proteomes" id="UP001285154"/>
    </source>
</evidence>
<organism evidence="1 2">
    <name type="scientific">Mesorhizobium vachelliae</name>
    <dbReference type="NCBI Taxonomy" id="3072309"/>
    <lineage>
        <taxon>Bacteria</taxon>
        <taxon>Pseudomonadati</taxon>
        <taxon>Pseudomonadota</taxon>
        <taxon>Alphaproteobacteria</taxon>
        <taxon>Hyphomicrobiales</taxon>
        <taxon>Phyllobacteriaceae</taxon>
        <taxon>Mesorhizobium</taxon>
    </lineage>
</organism>
<name>A0ABU5A0F7_9HYPH</name>
<dbReference type="Proteomes" id="UP001285154">
    <property type="component" value="Unassembled WGS sequence"/>
</dbReference>
<dbReference type="RefSeq" id="WP_320245149.1">
    <property type="nucleotide sequence ID" value="NZ_JAVIIQ010000001.1"/>
</dbReference>
<protein>
    <submittedName>
        <fullName evidence="1">Uncharacterized protein</fullName>
    </submittedName>
</protein>
<evidence type="ECO:0000313" key="1">
    <source>
        <dbReference type="EMBL" id="MDX8529738.1"/>
    </source>
</evidence>
<gene>
    <name evidence="1" type="ORF">RFM42_02015</name>
</gene>
<accession>A0ABU5A0F7</accession>
<proteinExistence type="predicted"/>
<dbReference type="EMBL" id="JAVIIQ010000001">
    <property type="protein sequence ID" value="MDX8529738.1"/>
    <property type="molecule type" value="Genomic_DNA"/>
</dbReference>